<feature type="non-terminal residue" evidence="2">
    <location>
        <position position="79"/>
    </location>
</feature>
<accession>A0A9P6D1Q5</accession>
<proteinExistence type="predicted"/>
<evidence type="ECO:0000256" key="1">
    <source>
        <dbReference type="SAM" id="MobiDB-lite"/>
    </source>
</evidence>
<dbReference type="Proteomes" id="UP000807025">
    <property type="component" value="Unassembled WGS sequence"/>
</dbReference>
<evidence type="ECO:0000313" key="3">
    <source>
        <dbReference type="Proteomes" id="UP000807025"/>
    </source>
</evidence>
<comment type="caution">
    <text evidence="2">The sequence shown here is derived from an EMBL/GenBank/DDBJ whole genome shotgun (WGS) entry which is preliminary data.</text>
</comment>
<gene>
    <name evidence="2" type="ORF">BDN71DRAFT_1456584</name>
</gene>
<evidence type="ECO:0000313" key="2">
    <source>
        <dbReference type="EMBL" id="KAF9489051.1"/>
    </source>
</evidence>
<feature type="compositionally biased region" description="Acidic residues" evidence="1">
    <location>
        <begin position="1"/>
        <end position="23"/>
    </location>
</feature>
<feature type="region of interest" description="Disordered" evidence="1">
    <location>
        <begin position="1"/>
        <end position="29"/>
    </location>
</feature>
<protein>
    <submittedName>
        <fullName evidence="2">Uncharacterized protein</fullName>
    </submittedName>
</protein>
<keyword evidence="3" id="KW-1185">Reference proteome</keyword>
<sequence>MPQVDEFDDEDIRGDAVESDSDSDSPKVYRIQEIPSKGLGVVAAIDLVLGDLIVVESPLLLFRPEGPTIPSDLQLQGAF</sequence>
<name>A0A9P6D1Q5_PLEER</name>
<dbReference type="OrthoDB" id="5945798at2759"/>
<organism evidence="2 3">
    <name type="scientific">Pleurotus eryngii</name>
    <name type="common">Boletus of the steppes</name>
    <dbReference type="NCBI Taxonomy" id="5323"/>
    <lineage>
        <taxon>Eukaryota</taxon>
        <taxon>Fungi</taxon>
        <taxon>Dikarya</taxon>
        <taxon>Basidiomycota</taxon>
        <taxon>Agaricomycotina</taxon>
        <taxon>Agaricomycetes</taxon>
        <taxon>Agaricomycetidae</taxon>
        <taxon>Agaricales</taxon>
        <taxon>Pleurotineae</taxon>
        <taxon>Pleurotaceae</taxon>
        <taxon>Pleurotus</taxon>
    </lineage>
</organism>
<dbReference type="EMBL" id="MU154685">
    <property type="protein sequence ID" value="KAF9489051.1"/>
    <property type="molecule type" value="Genomic_DNA"/>
</dbReference>
<dbReference type="AlphaFoldDB" id="A0A9P6D1Q5"/>
<reference evidence="2" key="1">
    <citation type="submission" date="2020-11" db="EMBL/GenBank/DDBJ databases">
        <authorList>
            <consortium name="DOE Joint Genome Institute"/>
            <person name="Ahrendt S."/>
            <person name="Riley R."/>
            <person name="Andreopoulos W."/>
            <person name="Labutti K."/>
            <person name="Pangilinan J."/>
            <person name="Ruiz-Duenas F.J."/>
            <person name="Barrasa J.M."/>
            <person name="Sanchez-Garcia M."/>
            <person name="Camarero S."/>
            <person name="Miyauchi S."/>
            <person name="Serrano A."/>
            <person name="Linde D."/>
            <person name="Babiker R."/>
            <person name="Drula E."/>
            <person name="Ayuso-Fernandez I."/>
            <person name="Pacheco R."/>
            <person name="Padilla G."/>
            <person name="Ferreira P."/>
            <person name="Barriuso J."/>
            <person name="Kellner H."/>
            <person name="Castanera R."/>
            <person name="Alfaro M."/>
            <person name="Ramirez L."/>
            <person name="Pisabarro A.G."/>
            <person name="Kuo A."/>
            <person name="Tritt A."/>
            <person name="Lipzen A."/>
            <person name="He G."/>
            <person name="Yan M."/>
            <person name="Ng V."/>
            <person name="Cullen D."/>
            <person name="Martin F."/>
            <person name="Rosso M.-N."/>
            <person name="Henrissat B."/>
            <person name="Hibbett D."/>
            <person name="Martinez A.T."/>
            <person name="Grigoriev I.V."/>
        </authorList>
    </citation>
    <scope>NUCLEOTIDE SEQUENCE</scope>
    <source>
        <strain evidence="2">ATCC 90797</strain>
    </source>
</reference>